<reference evidence="1 2" key="1">
    <citation type="journal article" date="2015" name="Genome Announc.">
        <title>Complete Genome Sequence of the Rhizobacterium Pseudomonas trivialis Strain IHBB745 with Multiple Plant Growth-Promoting Activities and Tolerance to Desiccation and Alkalinity.</title>
        <authorList>
            <person name="Gulati A."/>
            <person name="Swarnkar M.K."/>
            <person name="Vyas P."/>
            <person name="Rahi P."/>
            <person name="Thakur R."/>
            <person name="Thakur N."/>
            <person name="Singh A.K."/>
        </authorList>
    </citation>
    <scope>NUCLEOTIDE SEQUENCE [LARGE SCALE GENOMIC DNA]</scope>
    <source>
        <strain evidence="2">745</strain>
    </source>
</reference>
<accession>A0A0H5A842</accession>
<dbReference type="Proteomes" id="UP000036608">
    <property type="component" value="Chromosome"/>
</dbReference>
<dbReference type="RefSeq" id="WP_049710680.1">
    <property type="nucleotide sequence ID" value="NZ_CP011507.1"/>
</dbReference>
<dbReference type="OrthoDB" id="8401696at2"/>
<dbReference type="EMBL" id="CP011507">
    <property type="protein sequence ID" value="AKS07116.1"/>
    <property type="molecule type" value="Genomic_DNA"/>
</dbReference>
<reference evidence="2" key="2">
    <citation type="submission" date="2015-05" db="EMBL/GenBank/DDBJ databases">
        <authorList>
            <person name="Swarnkar M.K."/>
            <person name="Vyas P."/>
            <person name="Rahi P."/>
            <person name="Thakur R."/>
            <person name="Thakur N."/>
            <person name="Singh A.K."/>
            <person name="Gulati A."/>
        </authorList>
    </citation>
    <scope>NUCLEOTIDE SEQUENCE [LARGE SCALE GENOMIC DNA]</scope>
    <source>
        <strain evidence="2">745</strain>
    </source>
</reference>
<protein>
    <submittedName>
        <fullName evidence="1">Uncharacterized protein</fullName>
    </submittedName>
</protein>
<sequence>MKRFKFVFDVESISGLQMLALVEELLNKFSSPTVFFLHGIKVDIKTLEKKILKKKSWPSGLMSGGFELRFGLLPALGYCFLVLEESEGHSNTKLEEEIGPILSVEGFIQAWVSDVEYDFWQNATDPLEYECVGRPLSGLPMKSNGLPPPLDQMEIDTSGNPGRNVLRQGYIEAIGSTMWLGNLFWERAGVDRFASISLLESQGFKVYECGGFFKVVTSDKVFSDDSTLEKQCALRRILFGLN</sequence>
<dbReference type="PATRIC" id="fig|200450.3.peg.2819"/>
<dbReference type="AlphaFoldDB" id="A0A0H5A842"/>
<dbReference type="KEGG" id="ptv:AA957_13665"/>
<name>A0A0H5A842_9PSED</name>
<gene>
    <name evidence="1" type="ORF">AA957_13665</name>
</gene>
<organism evidence="1 2">
    <name type="scientific">Pseudomonas trivialis</name>
    <dbReference type="NCBI Taxonomy" id="200450"/>
    <lineage>
        <taxon>Bacteria</taxon>
        <taxon>Pseudomonadati</taxon>
        <taxon>Pseudomonadota</taxon>
        <taxon>Gammaproteobacteria</taxon>
        <taxon>Pseudomonadales</taxon>
        <taxon>Pseudomonadaceae</taxon>
        <taxon>Pseudomonas</taxon>
    </lineage>
</organism>
<proteinExistence type="predicted"/>
<evidence type="ECO:0000313" key="2">
    <source>
        <dbReference type="Proteomes" id="UP000036608"/>
    </source>
</evidence>
<evidence type="ECO:0000313" key="1">
    <source>
        <dbReference type="EMBL" id="AKS07116.1"/>
    </source>
</evidence>